<comment type="caution">
    <text evidence="2">The sequence shown here is derived from an EMBL/GenBank/DDBJ whole genome shotgun (WGS) entry which is preliminary data.</text>
</comment>
<dbReference type="Proteomes" id="UP000316495">
    <property type="component" value="Unassembled WGS sequence"/>
</dbReference>
<evidence type="ECO:0000259" key="1">
    <source>
        <dbReference type="Pfam" id="PF01709"/>
    </source>
</evidence>
<evidence type="ECO:0000313" key="2">
    <source>
        <dbReference type="EMBL" id="TSC93279.1"/>
    </source>
</evidence>
<dbReference type="AlphaFoldDB" id="A0A554LKW2"/>
<dbReference type="Pfam" id="PF01709">
    <property type="entry name" value="Transcrip_reg"/>
    <property type="match status" value="1"/>
</dbReference>
<organism evidence="2 3">
    <name type="scientific">Candidatus Berkelbacteria bacterium Athens1014_28</name>
    <dbReference type="NCBI Taxonomy" id="2017145"/>
    <lineage>
        <taxon>Bacteria</taxon>
        <taxon>Candidatus Berkelbacteria</taxon>
    </lineage>
</organism>
<dbReference type="InterPro" id="IPR029072">
    <property type="entry name" value="YebC-like"/>
</dbReference>
<name>A0A554LKW2_9BACT</name>
<sequence length="175" mass="19073">NIDRAIKRGTGELGGAAIEEIIYEGYGPGGVAILILCLTDNRQRAVSEIRSVFNKFGGSLAEAGSVSYLFEKKGQIIISQTENSKTVEQLGEIIINSGADDFEIESDDLIIYTQIFELQKVVGFFRDAGIKIQSSEIVYLPKSFVEVSSDKKPAVEKLLSALDDLDDVSEIFTNG</sequence>
<dbReference type="PANTHER" id="PTHR12532">
    <property type="entry name" value="TRANSLATIONAL ACTIVATOR OF CYTOCHROME C OXIDASE 1"/>
    <property type="match status" value="1"/>
</dbReference>
<protein>
    <recommendedName>
        <fullName evidence="1">TACO1/YebC-like second and third domain-containing protein</fullName>
    </recommendedName>
</protein>
<dbReference type="EMBL" id="VMGN01000049">
    <property type="protein sequence ID" value="TSC93279.1"/>
    <property type="molecule type" value="Genomic_DNA"/>
</dbReference>
<dbReference type="GO" id="GO:0005829">
    <property type="term" value="C:cytosol"/>
    <property type="evidence" value="ECO:0007669"/>
    <property type="project" value="TreeGrafter"/>
</dbReference>
<dbReference type="InterPro" id="IPR002876">
    <property type="entry name" value="Transcrip_reg_TACO1-like"/>
</dbReference>
<proteinExistence type="predicted"/>
<dbReference type="InterPro" id="IPR026564">
    <property type="entry name" value="Transcrip_reg_TACO1-like_dom3"/>
</dbReference>
<evidence type="ECO:0000313" key="3">
    <source>
        <dbReference type="Proteomes" id="UP000316495"/>
    </source>
</evidence>
<accession>A0A554LKW2</accession>
<dbReference type="InterPro" id="IPR048300">
    <property type="entry name" value="TACO1_YebC-like_2nd/3rd_dom"/>
</dbReference>
<reference evidence="2 3" key="1">
    <citation type="submission" date="2017-07" db="EMBL/GenBank/DDBJ databases">
        <title>Mechanisms for carbon and nitrogen cycling indicate functional differentiation within the Candidate Phyla Radiation.</title>
        <authorList>
            <person name="Danczak R.E."/>
            <person name="Johnston M.D."/>
            <person name="Kenah C."/>
            <person name="Slattery M."/>
            <person name="Wrighton K.C."/>
            <person name="Wilkins M.J."/>
        </authorList>
    </citation>
    <scope>NUCLEOTIDE SEQUENCE [LARGE SCALE GENOMIC DNA]</scope>
    <source>
        <strain evidence="2">Athens1014_28</strain>
    </source>
</reference>
<feature type="non-terminal residue" evidence="2">
    <location>
        <position position="1"/>
    </location>
</feature>
<dbReference type="Gene3D" id="3.30.70.980">
    <property type="match status" value="2"/>
</dbReference>
<gene>
    <name evidence="2" type="ORF">Athens101428_723</name>
</gene>
<dbReference type="SUPFAM" id="SSF75625">
    <property type="entry name" value="YebC-like"/>
    <property type="match status" value="1"/>
</dbReference>
<dbReference type="PANTHER" id="PTHR12532:SF6">
    <property type="entry name" value="TRANSCRIPTIONAL REGULATORY PROTEIN YEBC-RELATED"/>
    <property type="match status" value="1"/>
</dbReference>
<feature type="domain" description="TACO1/YebC-like second and third" evidence="1">
    <location>
        <begin position="19"/>
        <end position="174"/>
    </location>
</feature>